<dbReference type="Pfam" id="PF04203">
    <property type="entry name" value="Sortase"/>
    <property type="match status" value="1"/>
</dbReference>
<reference evidence="2 3" key="1">
    <citation type="submission" date="2024-09" db="EMBL/GenBank/DDBJ databases">
        <authorList>
            <person name="Lee S.D."/>
        </authorList>
    </citation>
    <scope>NUCLEOTIDE SEQUENCE [LARGE SCALE GENOMIC DNA]</scope>
    <source>
        <strain evidence="2 3">N1-5</strain>
    </source>
</reference>
<dbReference type="InterPro" id="IPR023365">
    <property type="entry name" value="Sortase_dom-sf"/>
</dbReference>
<dbReference type="InterPro" id="IPR042001">
    <property type="entry name" value="Sortase_F"/>
</dbReference>
<dbReference type="RefSeq" id="WP_157623617.1">
    <property type="nucleotide sequence ID" value="NZ_JBHEZZ010000001.1"/>
</dbReference>
<protein>
    <submittedName>
        <fullName evidence="2">Class F sortase</fullName>
    </submittedName>
</protein>
<evidence type="ECO:0000313" key="3">
    <source>
        <dbReference type="Proteomes" id="UP001592528"/>
    </source>
</evidence>
<evidence type="ECO:0000313" key="2">
    <source>
        <dbReference type="EMBL" id="MFC1399839.1"/>
    </source>
</evidence>
<evidence type="ECO:0000256" key="1">
    <source>
        <dbReference type="ARBA" id="ARBA00022801"/>
    </source>
</evidence>
<dbReference type="Proteomes" id="UP001592528">
    <property type="component" value="Unassembled WGS sequence"/>
</dbReference>
<dbReference type="CDD" id="cd05829">
    <property type="entry name" value="Sortase_F"/>
    <property type="match status" value="1"/>
</dbReference>
<dbReference type="SUPFAM" id="SSF63817">
    <property type="entry name" value="Sortase"/>
    <property type="match status" value="1"/>
</dbReference>
<keyword evidence="1" id="KW-0378">Hydrolase</keyword>
<sequence length="233" mass="24013">MADSPTSARGRHRIPVAATSALMVAAALSLLSGCGHDAAPAHALPVAPGTAATARPTPAATAPAVSAAQRLSSDGLTESVPQRVQIPSIRLDAPLAEMGQGADGSIDTPPFSQPGTAGWYGGSVTPGEVGTSLIVGHVDTHRGPAVFYLLSALRKGDTVQVARSDHSTAVFSIDSIQVIPRTGFDDQKVYADADRPELRLITCGGTFSRKQQEYSSNVVVFAHLTGVHRTAGQ</sequence>
<dbReference type="Gene3D" id="2.40.260.10">
    <property type="entry name" value="Sortase"/>
    <property type="match status" value="1"/>
</dbReference>
<dbReference type="NCBIfam" id="NF033748">
    <property type="entry name" value="class_F_sortase"/>
    <property type="match status" value="1"/>
</dbReference>
<dbReference type="InterPro" id="IPR005754">
    <property type="entry name" value="Sortase"/>
</dbReference>
<organism evidence="2 3">
    <name type="scientific">Streptacidiphilus cavernicola</name>
    <dbReference type="NCBI Taxonomy" id="3342716"/>
    <lineage>
        <taxon>Bacteria</taxon>
        <taxon>Bacillati</taxon>
        <taxon>Actinomycetota</taxon>
        <taxon>Actinomycetes</taxon>
        <taxon>Kitasatosporales</taxon>
        <taxon>Streptomycetaceae</taxon>
        <taxon>Streptacidiphilus</taxon>
    </lineage>
</organism>
<comment type="caution">
    <text evidence="2">The sequence shown here is derived from an EMBL/GenBank/DDBJ whole genome shotgun (WGS) entry which is preliminary data.</text>
</comment>
<dbReference type="EMBL" id="JBHEZZ010000001">
    <property type="protein sequence ID" value="MFC1399839.1"/>
    <property type="molecule type" value="Genomic_DNA"/>
</dbReference>
<accession>A0ABV6UEG0</accession>
<name>A0ABV6UEG0_9ACTN</name>
<proteinExistence type="predicted"/>
<gene>
    <name evidence="2" type="ORF">ACEZDJ_00845</name>
</gene>
<keyword evidence="3" id="KW-1185">Reference proteome</keyword>